<protein>
    <submittedName>
        <fullName evidence="2">Endonuclease</fullName>
    </submittedName>
</protein>
<keyword evidence="2" id="KW-0540">Nuclease</keyword>
<comment type="caution">
    <text evidence="2">The sequence shown here is derived from an EMBL/GenBank/DDBJ whole genome shotgun (WGS) entry which is preliminary data.</text>
</comment>
<dbReference type="GO" id="GO:0004519">
    <property type="term" value="F:endonuclease activity"/>
    <property type="evidence" value="ECO:0007669"/>
    <property type="project" value="UniProtKB-KW"/>
</dbReference>
<dbReference type="Proteomes" id="UP000665561">
    <property type="component" value="Unassembled WGS sequence"/>
</dbReference>
<dbReference type="RefSeq" id="WP_161745899.1">
    <property type="nucleotide sequence ID" value="NZ_JAAAMV010000024.1"/>
</dbReference>
<keyword evidence="3" id="KW-1185">Reference proteome</keyword>
<evidence type="ECO:0000259" key="1">
    <source>
        <dbReference type="Pfam" id="PF03372"/>
    </source>
</evidence>
<dbReference type="Pfam" id="PF03372">
    <property type="entry name" value="Exo_endo_phos"/>
    <property type="match status" value="1"/>
</dbReference>
<name>A0ABW9XX96_9BACL</name>
<dbReference type="Gene3D" id="3.60.10.10">
    <property type="entry name" value="Endonuclease/exonuclease/phosphatase"/>
    <property type="match status" value="1"/>
</dbReference>
<dbReference type="PANTHER" id="PTHR12121">
    <property type="entry name" value="CARBON CATABOLITE REPRESSOR PROTEIN 4"/>
    <property type="match status" value="1"/>
</dbReference>
<proteinExistence type="predicted"/>
<dbReference type="EMBL" id="JAAAMV010000024">
    <property type="protein sequence ID" value="NBD26876.1"/>
    <property type="molecule type" value="Genomic_DNA"/>
</dbReference>
<sequence>MDITVMTFNLRTSTASDGDHAWVYRRDKAARMIRDHEPTIVGTQETHAHMLEELQLSEYAWVGEGRRGGNEDEHCAILYEKEQVTPIDHGTFWLSEQPEAPGSMSWDTSLPRVCTWAHMRHSADGTEFIVFNTHLDHRGPLAREMGIKLIWNRIREMRERKRLPVVLMGDLNSTPDEIAVRILRGEAPAADGFVDMRDAYAAMDGPAGASANMNFTGSPDGETIDYIFVTPDIAVLSAEIDRRRIDGKFPSDHYPVTARLRFLVGGTD</sequence>
<keyword evidence="2" id="KW-0378">Hydrolase</keyword>
<dbReference type="InterPro" id="IPR005135">
    <property type="entry name" value="Endo/exonuclease/phosphatase"/>
</dbReference>
<evidence type="ECO:0000313" key="2">
    <source>
        <dbReference type="EMBL" id="NBD26876.1"/>
    </source>
</evidence>
<feature type="domain" description="Endonuclease/exonuclease/phosphatase" evidence="1">
    <location>
        <begin position="6"/>
        <end position="253"/>
    </location>
</feature>
<keyword evidence="2" id="KW-0255">Endonuclease</keyword>
<accession>A0ABW9XX96</accession>
<dbReference type="InterPro" id="IPR050410">
    <property type="entry name" value="CCR4/nocturin_mRNA_transcr"/>
</dbReference>
<dbReference type="SUPFAM" id="SSF56219">
    <property type="entry name" value="DNase I-like"/>
    <property type="match status" value="1"/>
</dbReference>
<organism evidence="2 3">
    <name type="scientific">Paenibacillus glycinis</name>
    <dbReference type="NCBI Taxonomy" id="2697035"/>
    <lineage>
        <taxon>Bacteria</taxon>
        <taxon>Bacillati</taxon>
        <taxon>Bacillota</taxon>
        <taxon>Bacilli</taxon>
        <taxon>Bacillales</taxon>
        <taxon>Paenibacillaceae</taxon>
        <taxon>Paenibacillus</taxon>
    </lineage>
</organism>
<gene>
    <name evidence="2" type="ORF">GT019_23640</name>
</gene>
<reference evidence="2 3" key="1">
    <citation type="submission" date="2020-01" db="EMBL/GenBank/DDBJ databases">
        <title>Paenibacillus soybeanensis sp. nov. isolated from the nodules of soybean (Glycine max(L.) Merr).</title>
        <authorList>
            <person name="Wang H."/>
        </authorList>
    </citation>
    <scope>NUCLEOTIDE SEQUENCE [LARGE SCALE GENOMIC DNA]</scope>
    <source>
        <strain evidence="2 3">T1</strain>
    </source>
</reference>
<dbReference type="PANTHER" id="PTHR12121:SF36">
    <property type="entry name" value="ENDONUCLEASE_EXONUCLEASE_PHOSPHATASE DOMAIN-CONTAINING PROTEIN"/>
    <property type="match status" value="1"/>
</dbReference>
<dbReference type="InterPro" id="IPR036691">
    <property type="entry name" value="Endo/exonu/phosph_ase_sf"/>
</dbReference>
<dbReference type="CDD" id="cd09083">
    <property type="entry name" value="EEP-1"/>
    <property type="match status" value="1"/>
</dbReference>
<evidence type="ECO:0000313" key="3">
    <source>
        <dbReference type="Proteomes" id="UP000665561"/>
    </source>
</evidence>